<comment type="caution">
    <text evidence="3">The sequence shown here is derived from an EMBL/GenBank/DDBJ whole genome shotgun (WGS) entry which is preliminary data.</text>
</comment>
<organism evidence="3 4">
    <name type="scientific">Thiothrix lacustris</name>
    <dbReference type="NCBI Taxonomy" id="525917"/>
    <lineage>
        <taxon>Bacteria</taxon>
        <taxon>Pseudomonadati</taxon>
        <taxon>Pseudomonadota</taxon>
        <taxon>Gammaproteobacteria</taxon>
        <taxon>Thiotrichales</taxon>
        <taxon>Thiotrichaceae</taxon>
        <taxon>Thiothrix</taxon>
    </lineage>
</organism>
<keyword evidence="1" id="KW-1133">Transmembrane helix</keyword>
<keyword evidence="2" id="KW-0732">Signal</keyword>
<sequence length="184" mass="19535">MTKTLLASCVCSLLFTHAALAGDGHDHGEAAPAAASSPAAPRLVMESPQFELVGTLESDGLHLYLDDHASNAPVTDATLELDIAGQKVKAVAEADGTYHAALSQPLAEGEYAVMATILTPQASDLLTGDLDVHSAEAMHDDHAEAVPVNRSWLAFLPWIVGIGVLTLAILLFTLRRDRHRRVKI</sequence>
<evidence type="ECO:0000256" key="1">
    <source>
        <dbReference type="SAM" id="Phobius"/>
    </source>
</evidence>
<keyword evidence="1" id="KW-0812">Transmembrane</keyword>
<evidence type="ECO:0000313" key="3">
    <source>
        <dbReference type="EMBL" id="OQX01245.1"/>
    </source>
</evidence>
<proteinExistence type="predicted"/>
<feature type="signal peptide" evidence="2">
    <location>
        <begin position="1"/>
        <end position="21"/>
    </location>
</feature>
<name>A0A1Y1QAJ1_9GAMM</name>
<feature type="chain" id="PRO_5012146595" evidence="2">
    <location>
        <begin position="22"/>
        <end position="184"/>
    </location>
</feature>
<feature type="transmembrane region" description="Helical" evidence="1">
    <location>
        <begin position="152"/>
        <end position="174"/>
    </location>
</feature>
<gene>
    <name evidence="3" type="ORF">BWK73_46740</name>
</gene>
<evidence type="ECO:0000256" key="2">
    <source>
        <dbReference type="SAM" id="SignalP"/>
    </source>
</evidence>
<accession>A0A1Y1QAJ1</accession>
<reference evidence="3 4" key="1">
    <citation type="submission" date="2017-01" db="EMBL/GenBank/DDBJ databases">
        <title>Novel large sulfur bacteria in the metagenomes of groundwater-fed chemosynthetic microbial mats in the Lake Huron basin.</title>
        <authorList>
            <person name="Sharrar A.M."/>
            <person name="Flood B.E."/>
            <person name="Bailey J.V."/>
            <person name="Jones D.S."/>
            <person name="Biddanda B."/>
            <person name="Ruberg S.A."/>
            <person name="Marcus D.N."/>
            <person name="Dick G.J."/>
        </authorList>
    </citation>
    <scope>NUCLEOTIDE SEQUENCE [LARGE SCALE GENOMIC DNA]</scope>
    <source>
        <strain evidence="3">A8</strain>
    </source>
</reference>
<protein>
    <submittedName>
        <fullName evidence="3">Uncharacterized protein</fullName>
    </submittedName>
</protein>
<dbReference type="AlphaFoldDB" id="A0A1Y1QAJ1"/>
<evidence type="ECO:0000313" key="4">
    <source>
        <dbReference type="Proteomes" id="UP000192491"/>
    </source>
</evidence>
<keyword evidence="1" id="KW-0472">Membrane</keyword>
<dbReference type="Proteomes" id="UP000192491">
    <property type="component" value="Unassembled WGS sequence"/>
</dbReference>
<dbReference type="EMBL" id="MTEJ01000594">
    <property type="protein sequence ID" value="OQX01245.1"/>
    <property type="molecule type" value="Genomic_DNA"/>
</dbReference>